<evidence type="ECO:0008006" key="3">
    <source>
        <dbReference type="Google" id="ProtNLM"/>
    </source>
</evidence>
<comment type="caution">
    <text evidence="1">The sequence shown here is derived from an EMBL/GenBank/DDBJ whole genome shotgun (WGS) entry which is preliminary data.</text>
</comment>
<organism evidence="1 2">
    <name type="scientific">Pseudomonas violetae</name>
    <dbReference type="NCBI Taxonomy" id="2915813"/>
    <lineage>
        <taxon>Bacteria</taxon>
        <taxon>Pseudomonadati</taxon>
        <taxon>Pseudomonadota</taxon>
        <taxon>Gammaproteobacteria</taxon>
        <taxon>Pseudomonadales</taxon>
        <taxon>Pseudomonadaceae</taxon>
        <taxon>Pseudomonas</taxon>
    </lineage>
</organism>
<reference evidence="1 2" key="1">
    <citation type="submission" date="2022-02" db="EMBL/GenBank/DDBJ databases">
        <title>Comparative genomics of the first Antarctic Pseudomonas spp. capable of biotransforming 2,4,6-Trinitrotoluene.</title>
        <authorList>
            <person name="Cabrera M.A."/>
            <person name="Marquez S.L."/>
            <person name="Perez-Donoso J.M."/>
        </authorList>
    </citation>
    <scope>NUCLEOTIDE SEQUENCE [LARGE SCALE GENOMIC DNA]</scope>
    <source>
        <strain evidence="1 2">TNT19</strain>
    </source>
</reference>
<name>A0ABT0EST0_9PSED</name>
<accession>A0ABT0EST0</accession>
<dbReference type="Proteomes" id="UP001299876">
    <property type="component" value="Unassembled WGS sequence"/>
</dbReference>
<dbReference type="RefSeq" id="WP_247286018.1">
    <property type="nucleotide sequence ID" value="NZ_JAKNRW010000001.1"/>
</dbReference>
<gene>
    <name evidence="1" type="ORF">L9059_01030</name>
</gene>
<dbReference type="EMBL" id="JAKNRW010000001">
    <property type="protein sequence ID" value="MCK1788795.1"/>
    <property type="molecule type" value="Genomic_DNA"/>
</dbReference>
<sequence length="420" mass="47533">MTPKWSSTDLKMLTQYVPQQGIQSAALHLRHTLRETYEKAVAMGAYIPPNGTGPWPRRSNKVSTWPASDEHILRQEYQGSRSSLLIAEILERTPADVAAMSITLGLAEALADKKPKSASVHDLSRAVKHFNAEAATLQLPKLEAKMGEPTQRSGLWTKEMDAYLKDRYHKDLGKNIAAKLGVSYYQTTRRARELGISIPTASWSREETIFLLEHLQTEPLTWVAEQLGRTMAAVSLRPKQLGIFPGWTRRDDKILLKEIKLGREFVGKLINRPAYAVEKRERFLTNHTGEFSKAGIEQLFEAKGKKWIDGLIYLPVRPTEVGKERWTDDDLAFLRKNYPIHGSTWCAEKLKVTGKRVRHKAISLGLTLIKGPTPWSAEDDQWLFDNVLQLSREECAKHLNRSYGAVSVRASIIGAFKKRP</sequence>
<protein>
    <recommendedName>
        <fullName evidence="3">Integrase</fullName>
    </recommendedName>
</protein>
<proteinExistence type="predicted"/>
<evidence type="ECO:0000313" key="2">
    <source>
        <dbReference type="Proteomes" id="UP001299876"/>
    </source>
</evidence>
<evidence type="ECO:0000313" key="1">
    <source>
        <dbReference type="EMBL" id="MCK1788795.1"/>
    </source>
</evidence>
<keyword evidence="2" id="KW-1185">Reference proteome</keyword>